<evidence type="ECO:0000313" key="2">
    <source>
        <dbReference type="Proteomes" id="UP000185696"/>
    </source>
</evidence>
<gene>
    <name evidence="1" type="ORF">BLA60_16940</name>
</gene>
<dbReference type="AlphaFoldDB" id="A0A7Z0WLZ5"/>
<protein>
    <submittedName>
        <fullName evidence="1">Uncharacterized protein</fullName>
    </submittedName>
</protein>
<organism evidence="1 2">
    <name type="scientific">Actinophytocola xinjiangensis</name>
    <dbReference type="NCBI Taxonomy" id="485602"/>
    <lineage>
        <taxon>Bacteria</taxon>
        <taxon>Bacillati</taxon>
        <taxon>Actinomycetota</taxon>
        <taxon>Actinomycetes</taxon>
        <taxon>Pseudonocardiales</taxon>
        <taxon>Pseudonocardiaceae</taxon>
    </lineage>
</organism>
<name>A0A7Z0WLZ5_9PSEU</name>
<dbReference type="Proteomes" id="UP000185696">
    <property type="component" value="Unassembled WGS sequence"/>
</dbReference>
<comment type="caution">
    <text evidence="1">The sequence shown here is derived from an EMBL/GenBank/DDBJ whole genome shotgun (WGS) entry which is preliminary data.</text>
</comment>
<dbReference type="OrthoDB" id="3805675at2"/>
<keyword evidence="2" id="KW-1185">Reference proteome</keyword>
<dbReference type="RefSeq" id="WP_075133855.1">
    <property type="nucleotide sequence ID" value="NZ_MSIF01000007.1"/>
</dbReference>
<sequence>MVERLPPAQRDIARATFGFDGPADAKYIARLATHSKVIERDVRTTQRRADEVVDRIAELLSVDRPAPVRREEPPWHTVSLSVQLVLGQPEIEVFETRRIRSHQFGLAEIDHSMTVNPVDGVHPMVLPEHGIDVVSGGEVQSTTRIARNRVAFRLRPPRVLDTDDEHEFTLRMRLERMSPFYVCTPVYPCAHFDLQARFRRGRPPVRVWRIDGEFSMEADDPTPARPLLELDSTNEVHTAFDDLEPAKSYGIGWLPAVG</sequence>
<proteinExistence type="predicted"/>
<dbReference type="EMBL" id="MSIF01000007">
    <property type="protein sequence ID" value="OLF10134.1"/>
    <property type="molecule type" value="Genomic_DNA"/>
</dbReference>
<accession>A0A7Z0WLZ5</accession>
<reference evidence="1 2" key="1">
    <citation type="submission" date="2016-12" db="EMBL/GenBank/DDBJ databases">
        <title>The draft genome sequence of Actinophytocola xinjiangensis.</title>
        <authorList>
            <person name="Wang W."/>
            <person name="Yuan L."/>
        </authorList>
    </citation>
    <scope>NUCLEOTIDE SEQUENCE [LARGE SCALE GENOMIC DNA]</scope>
    <source>
        <strain evidence="1 2">CGMCC 4.4663</strain>
    </source>
</reference>
<evidence type="ECO:0000313" key="1">
    <source>
        <dbReference type="EMBL" id="OLF10134.1"/>
    </source>
</evidence>